<proteinExistence type="inferred from homology"/>
<evidence type="ECO:0000256" key="2">
    <source>
        <dbReference type="ARBA" id="ARBA00011986"/>
    </source>
</evidence>
<evidence type="ECO:0000256" key="1">
    <source>
        <dbReference type="ARBA" id="ARBA00005388"/>
    </source>
</evidence>
<dbReference type="FunFam" id="2.40.30.10:FF:000075">
    <property type="entry name" value="Translation initiation factor 2 subunit gamma"/>
    <property type="match status" value="1"/>
</dbReference>
<dbReference type="SUPFAM" id="SSF52540">
    <property type="entry name" value="P-loop containing nucleoside triphosphate hydrolases"/>
    <property type="match status" value="1"/>
</dbReference>
<feature type="domain" description="Tr-type G" evidence="11">
    <location>
        <begin position="7"/>
        <end position="206"/>
    </location>
</feature>
<keyword evidence="6" id="KW-0378">Hydrolase</keyword>
<dbReference type="PANTHER" id="PTHR42854:SF3">
    <property type="entry name" value="EUKARYOTIC TRANSLATION INITIATION FACTOR 2 SUBUNIT 3-RELATED"/>
    <property type="match status" value="1"/>
</dbReference>
<comment type="catalytic activity">
    <reaction evidence="10">
        <text>GTP + H2O = GDP + phosphate + H(+)</text>
        <dbReference type="Rhea" id="RHEA:19669"/>
        <dbReference type="ChEBI" id="CHEBI:15377"/>
        <dbReference type="ChEBI" id="CHEBI:15378"/>
        <dbReference type="ChEBI" id="CHEBI:37565"/>
        <dbReference type="ChEBI" id="CHEBI:43474"/>
        <dbReference type="ChEBI" id="CHEBI:58189"/>
        <dbReference type="EC" id="3.6.5.3"/>
    </reaction>
</comment>
<evidence type="ECO:0000256" key="3">
    <source>
        <dbReference type="ARBA" id="ARBA00022540"/>
    </source>
</evidence>
<evidence type="ECO:0000313" key="12">
    <source>
        <dbReference type="EMBL" id="EZQ03112.1"/>
    </source>
</evidence>
<comment type="similarity">
    <text evidence="1">Belongs to the TRAFAC class translation factor GTPase superfamily. Classic translation factor GTPase family. EIF2G subfamily.</text>
</comment>
<dbReference type="InterPro" id="IPR027417">
    <property type="entry name" value="P-loop_NTPase"/>
</dbReference>
<dbReference type="GO" id="GO:0005525">
    <property type="term" value="F:GTP binding"/>
    <property type="evidence" value="ECO:0007669"/>
    <property type="project" value="UniProtKB-KW"/>
</dbReference>
<dbReference type="InterPro" id="IPR009000">
    <property type="entry name" value="Transl_B-barrel_sf"/>
</dbReference>
<dbReference type="GO" id="GO:0046872">
    <property type="term" value="F:metal ion binding"/>
    <property type="evidence" value="ECO:0007669"/>
    <property type="project" value="UniProtKB-KW"/>
</dbReference>
<dbReference type="FunFam" id="3.40.50.300:FF:000065">
    <property type="entry name" value="Eukaryotic translation initiation factor 2 subunit gamma"/>
    <property type="match status" value="1"/>
</dbReference>
<dbReference type="PROSITE" id="PS51722">
    <property type="entry name" value="G_TR_2"/>
    <property type="match status" value="1"/>
</dbReference>
<evidence type="ECO:0000256" key="9">
    <source>
        <dbReference type="ARBA" id="ARBA00023134"/>
    </source>
</evidence>
<dbReference type="InterPro" id="IPR000795">
    <property type="entry name" value="T_Tr_GTP-bd_dom"/>
</dbReference>
<dbReference type="STRING" id="1160895.CM19_09790"/>
<comment type="caution">
    <text evidence="12">The sequence shown here is derived from an EMBL/GenBank/DDBJ whole genome shotgun (WGS) entry which is preliminary data.</text>
</comment>
<dbReference type="AlphaFoldDB" id="A0A031LLM7"/>
<evidence type="ECO:0000256" key="5">
    <source>
        <dbReference type="ARBA" id="ARBA00022741"/>
    </source>
</evidence>
<dbReference type="Gene3D" id="2.40.30.10">
    <property type="entry name" value="Translation factors"/>
    <property type="match status" value="2"/>
</dbReference>
<dbReference type="RefSeq" id="WP_048100162.1">
    <property type="nucleotide sequence ID" value="NZ_JFZT01000048.1"/>
</dbReference>
<dbReference type="PRINTS" id="PR00315">
    <property type="entry name" value="ELONGATNFCT"/>
</dbReference>
<dbReference type="NCBIfam" id="TIGR03680">
    <property type="entry name" value="eif2g_arch"/>
    <property type="match status" value="1"/>
</dbReference>
<keyword evidence="13" id="KW-1185">Reference proteome</keyword>
<dbReference type="InterPro" id="IPR009001">
    <property type="entry name" value="Transl_elong_EF1A/Init_IF2_C"/>
</dbReference>
<reference evidence="12 13" key="1">
    <citation type="submission" date="2014-03" db="EMBL/GenBank/DDBJ databases">
        <title>Draft genome sequence of the novel thermoacidophilic archaea Acidianus copahuensis ALE1 strain, isolated from Copahue volcanic area in Neuquen Argentina.</title>
        <authorList>
            <person name="Urbieta M.S."/>
            <person name="Rascovan N."/>
            <person name="Castro C."/>
            <person name="Revale S."/>
            <person name="Giaveno M.A."/>
            <person name="Vazquez M.P."/>
            <person name="Donati E.R."/>
        </authorList>
    </citation>
    <scope>NUCLEOTIDE SEQUENCE [LARGE SCALE GENOMIC DNA]</scope>
    <source>
        <strain evidence="12 13">ALE1</strain>
    </source>
</reference>
<keyword evidence="8" id="KW-0648">Protein biosynthesis</keyword>
<evidence type="ECO:0000313" key="13">
    <source>
        <dbReference type="Proteomes" id="UP000024332"/>
    </source>
</evidence>
<dbReference type="CDD" id="cd01888">
    <property type="entry name" value="eIF2_gamma"/>
    <property type="match status" value="1"/>
</dbReference>
<evidence type="ECO:0000259" key="11">
    <source>
        <dbReference type="PROSITE" id="PS51722"/>
    </source>
</evidence>
<dbReference type="InterPro" id="IPR050543">
    <property type="entry name" value="eIF2G"/>
</dbReference>
<dbReference type="NCBIfam" id="TIGR00231">
    <property type="entry name" value="small_GTP"/>
    <property type="match status" value="1"/>
</dbReference>
<keyword evidence="4" id="KW-0479">Metal-binding</keyword>
<dbReference type="PANTHER" id="PTHR42854">
    <property type="entry name" value="EUKARYOTIC TRANSLATION INITIATION FACTOR 2 SUBUNIT 3 FAMILY MEMBER"/>
    <property type="match status" value="1"/>
</dbReference>
<evidence type="ECO:0000256" key="7">
    <source>
        <dbReference type="ARBA" id="ARBA00022842"/>
    </source>
</evidence>
<dbReference type="InterPro" id="IPR044127">
    <property type="entry name" value="eIF2g_dom_2"/>
</dbReference>
<keyword evidence="3 12" id="KW-0396">Initiation factor</keyword>
<dbReference type="InterPro" id="IPR015256">
    <property type="entry name" value="eIF2g_C"/>
</dbReference>
<dbReference type="Gene3D" id="3.40.50.300">
    <property type="entry name" value="P-loop containing nucleotide triphosphate hydrolases"/>
    <property type="match status" value="1"/>
</dbReference>
<evidence type="ECO:0000256" key="6">
    <source>
        <dbReference type="ARBA" id="ARBA00022801"/>
    </source>
</evidence>
<dbReference type="GO" id="GO:0001731">
    <property type="term" value="P:formation of translation preinitiation complex"/>
    <property type="evidence" value="ECO:0007669"/>
    <property type="project" value="TreeGrafter"/>
</dbReference>
<protein>
    <recommendedName>
        <fullName evidence="2">protein-synthesizing GTPase</fullName>
        <ecNumber evidence="2">3.6.5.3</ecNumber>
    </recommendedName>
</protein>
<keyword evidence="7" id="KW-0460">Magnesium</keyword>
<dbReference type="CDD" id="cd03688">
    <property type="entry name" value="eIF2_gamma_II"/>
    <property type="match status" value="1"/>
</dbReference>
<sequence length="415" mass="45599">MAWPKVQPEVNIGVVGHVDHGKTTLVQALTGIWTSKHSEELKRGMTIKLGYAEASFGFCKSCRKPDGYVNEESCRQCGSDEEPEFLRRVSFLDAPGHEVLMATMLSGTAILDGAILVVAANEHFPQPQTREHFVALGIVGVKNLIIVQNKVDVVSKEEAIDQYRQIQDFLKGSWAEGTPIVPVSALHKINIDALIQAIQDKIPTPVRDETKVPIMLAVRSFDVNKPGTNVRDMVGGIIGGSILQGVFKIGQDVKIVPGIRLENRGKVLYEPIYTKVFSLRFGDLEVKEARPGGLVAMGTFLDPSITKGDSLVGNVIIDAKSSIQVLSRLRFTYSLLERVVGSKEMVKVEPIRSKENLMITLGSSTTLGVVTSAKSDEIEVELRKPVAVWENKVRLVISRQIGGRWRLVGWGQVIL</sequence>
<dbReference type="NCBIfam" id="NF003077">
    <property type="entry name" value="PRK04000.1"/>
    <property type="match status" value="1"/>
</dbReference>
<dbReference type="Pfam" id="PF00009">
    <property type="entry name" value="GTP_EFTU"/>
    <property type="match status" value="1"/>
</dbReference>
<dbReference type="EC" id="3.6.5.3" evidence="2"/>
<evidence type="ECO:0000256" key="4">
    <source>
        <dbReference type="ARBA" id="ARBA00022723"/>
    </source>
</evidence>
<dbReference type="Pfam" id="PF09173">
    <property type="entry name" value="eIF2_C"/>
    <property type="match status" value="1"/>
</dbReference>
<keyword evidence="9" id="KW-0342">GTP-binding</keyword>
<accession>A0A031LLM7</accession>
<dbReference type="InterPro" id="IPR005225">
    <property type="entry name" value="Small_GTP-bd"/>
</dbReference>
<dbReference type="GO" id="GO:0003743">
    <property type="term" value="F:translation initiation factor activity"/>
    <property type="evidence" value="ECO:0007669"/>
    <property type="project" value="UniProtKB-KW"/>
</dbReference>
<keyword evidence="5" id="KW-0547">Nucleotide-binding</keyword>
<evidence type="ECO:0000256" key="10">
    <source>
        <dbReference type="ARBA" id="ARBA00048107"/>
    </source>
</evidence>
<name>A0A031LLM7_9CREN</name>
<gene>
    <name evidence="12" type="ORF">CM19_09790</name>
</gene>
<dbReference type="GO" id="GO:0005829">
    <property type="term" value="C:cytosol"/>
    <property type="evidence" value="ECO:0007669"/>
    <property type="project" value="TreeGrafter"/>
</dbReference>
<dbReference type="FunFam" id="2.40.30.10:FF:000009">
    <property type="entry name" value="Eukaryotic translation initiation factor 2 subunit gamma"/>
    <property type="match status" value="1"/>
</dbReference>
<dbReference type="CDD" id="cd15490">
    <property type="entry name" value="eIF2_gamma_III"/>
    <property type="match status" value="1"/>
</dbReference>
<dbReference type="SUPFAM" id="SSF50447">
    <property type="entry name" value="Translation proteins"/>
    <property type="match status" value="1"/>
</dbReference>
<dbReference type="InterPro" id="IPR044128">
    <property type="entry name" value="eIF2g_GTP-bd"/>
</dbReference>
<dbReference type="EMBL" id="JFZT01000048">
    <property type="protein sequence ID" value="EZQ03112.1"/>
    <property type="molecule type" value="Genomic_DNA"/>
</dbReference>
<organism evidence="12 13">
    <name type="scientific">Candidatus Acidianus copahuensis</name>
    <dbReference type="NCBI Taxonomy" id="1160895"/>
    <lineage>
        <taxon>Archaea</taxon>
        <taxon>Thermoproteota</taxon>
        <taxon>Thermoprotei</taxon>
        <taxon>Sulfolobales</taxon>
        <taxon>Sulfolobaceae</taxon>
        <taxon>Acidianus</taxon>
    </lineage>
</organism>
<dbReference type="Proteomes" id="UP000024332">
    <property type="component" value="Unassembled WGS sequence"/>
</dbReference>
<dbReference type="OrthoDB" id="7798at2157"/>
<dbReference type="GO" id="GO:0003924">
    <property type="term" value="F:GTPase activity"/>
    <property type="evidence" value="ECO:0007669"/>
    <property type="project" value="InterPro"/>
</dbReference>
<dbReference type="InterPro" id="IPR022424">
    <property type="entry name" value="TIF2_gsu"/>
</dbReference>
<dbReference type="SUPFAM" id="SSF50465">
    <property type="entry name" value="EF-Tu/eEF-1alpha/eIF2-gamma C-terminal domain"/>
    <property type="match status" value="1"/>
</dbReference>
<evidence type="ECO:0000256" key="8">
    <source>
        <dbReference type="ARBA" id="ARBA00022917"/>
    </source>
</evidence>
<dbReference type="GO" id="GO:0000049">
    <property type="term" value="F:tRNA binding"/>
    <property type="evidence" value="ECO:0007669"/>
    <property type="project" value="InterPro"/>
</dbReference>